<keyword evidence="14 17" id="KW-0100">Branched-chain amino acid biosynthesis</keyword>
<evidence type="ECO:0000256" key="3">
    <source>
        <dbReference type="ARBA" id="ARBA00004762"/>
    </source>
</evidence>
<dbReference type="InterPro" id="IPR004429">
    <property type="entry name" value="Isopropylmalate_DH"/>
</dbReference>
<dbReference type="GO" id="GO:0003862">
    <property type="term" value="F:3-isopropylmalate dehydrogenase activity"/>
    <property type="evidence" value="ECO:0007669"/>
    <property type="project" value="UniProtKB-EC"/>
</dbReference>
<comment type="subunit">
    <text evidence="5 17">Homodimer.</text>
</comment>
<evidence type="ECO:0000256" key="15">
    <source>
        <dbReference type="NCBIfam" id="TIGR00169"/>
    </source>
</evidence>
<evidence type="ECO:0000256" key="12">
    <source>
        <dbReference type="ARBA" id="ARBA00023002"/>
    </source>
</evidence>
<dbReference type="SMART" id="SM01329">
    <property type="entry name" value="Iso_dh"/>
    <property type="match status" value="1"/>
</dbReference>
<evidence type="ECO:0000259" key="18">
    <source>
        <dbReference type="SMART" id="SM01329"/>
    </source>
</evidence>
<feature type="domain" description="Isopropylmalate dehydrogenase-like" evidence="18">
    <location>
        <begin position="8"/>
        <end position="342"/>
    </location>
</feature>
<dbReference type="InterPro" id="IPR019818">
    <property type="entry name" value="IsoCit/isopropylmalate_DH_CS"/>
</dbReference>
<comment type="cofactor">
    <cofactor evidence="2">
        <name>Mn(2+)</name>
        <dbReference type="ChEBI" id="CHEBI:29035"/>
    </cofactor>
</comment>
<evidence type="ECO:0000256" key="1">
    <source>
        <dbReference type="ARBA" id="ARBA00000624"/>
    </source>
</evidence>
<comment type="catalytic activity">
    <reaction evidence="1 17">
        <text>(2R,3S)-3-isopropylmalate + NAD(+) = 4-methyl-2-oxopentanoate + CO2 + NADH</text>
        <dbReference type="Rhea" id="RHEA:32271"/>
        <dbReference type="ChEBI" id="CHEBI:16526"/>
        <dbReference type="ChEBI" id="CHEBI:17865"/>
        <dbReference type="ChEBI" id="CHEBI:35121"/>
        <dbReference type="ChEBI" id="CHEBI:57540"/>
        <dbReference type="ChEBI" id="CHEBI:57945"/>
        <dbReference type="EC" id="1.1.1.85"/>
    </reaction>
</comment>
<evidence type="ECO:0000256" key="4">
    <source>
        <dbReference type="ARBA" id="ARBA00008319"/>
    </source>
</evidence>
<evidence type="ECO:0000256" key="10">
    <source>
        <dbReference type="ARBA" id="ARBA00022723"/>
    </source>
</evidence>
<evidence type="ECO:0000256" key="9">
    <source>
        <dbReference type="ARBA" id="ARBA00022605"/>
    </source>
</evidence>
<dbReference type="Proteomes" id="UP000734218">
    <property type="component" value="Unassembled WGS sequence"/>
</dbReference>
<dbReference type="EMBL" id="JAATJE010000001">
    <property type="protein sequence ID" value="NJC33683.1"/>
    <property type="molecule type" value="Genomic_DNA"/>
</dbReference>
<dbReference type="Pfam" id="PF00180">
    <property type="entry name" value="Iso_dh"/>
    <property type="match status" value="1"/>
</dbReference>
<evidence type="ECO:0000256" key="13">
    <source>
        <dbReference type="ARBA" id="ARBA00023027"/>
    </source>
</evidence>
<evidence type="ECO:0000256" key="11">
    <source>
        <dbReference type="ARBA" id="ARBA00022842"/>
    </source>
</evidence>
<comment type="function">
    <text evidence="17">Catalyzes the oxidation of 3-carboxy-2-hydroxy-4-methylpentanoate (3-isopropylmalate) to 3-carboxy-4-methyl-2-oxopentanoate. The product decarboxylates to 4-methyl-2 oxopentanoate.</text>
</comment>
<name>A0ABX0XKJ0_9SPHN</name>
<keyword evidence="8 17" id="KW-0432">Leucine biosynthesis</keyword>
<dbReference type="NCBIfam" id="TIGR00169">
    <property type="entry name" value="leuB"/>
    <property type="match status" value="1"/>
</dbReference>
<keyword evidence="9" id="KW-0028">Amino-acid biosynthesis</keyword>
<comment type="similarity">
    <text evidence="4">Belongs to the isocitrate and isopropylmalate dehydrogenases family. LeuB type 1 subfamily.</text>
</comment>
<protein>
    <recommendedName>
        <fullName evidence="7 15">3-isopropylmalate dehydrogenase</fullName>
        <ecNumber evidence="6 15">1.1.1.85</ecNumber>
    </recommendedName>
</protein>
<dbReference type="EC" id="1.1.1.85" evidence="6 15"/>
<sequence length="354" mass="36155">MTSDRAYTVAVLPGDGIGPEVTREAVAAVDAAGAAHGFHVRWSTHDFGGVAIDRHGPPLPDATLAACRAADAVLLGAVGGPRWVGGAETPETGLLAIRKALGLFANLRPARVDDPALSPLKAGIAAGADVLVVRELTGGLYFGDKVEGDEEASDLCRYSRGEVERIAHVAFKAARDRRGRVTSVDKANVLATSRLWRRVVTAVAADYPDVALDHMYVDAAAMALVTGPTRFDVILTENLFGDILSDALSVLPGSIGLLGSASLGDGGPGMFEPIHGSAPDIAGEDRASPAGAIEAAAMMLDQLGETRAAGALRQAVAEAIAGGVRTPDLGGTARCSAFGAAVRGRIDAAARVAA</sequence>
<keyword evidence="12 16" id="KW-0560">Oxidoreductase</keyword>
<keyword evidence="20" id="KW-1185">Reference proteome</keyword>
<evidence type="ECO:0000256" key="2">
    <source>
        <dbReference type="ARBA" id="ARBA00001936"/>
    </source>
</evidence>
<evidence type="ECO:0000256" key="8">
    <source>
        <dbReference type="ARBA" id="ARBA00022430"/>
    </source>
</evidence>
<evidence type="ECO:0000256" key="17">
    <source>
        <dbReference type="RuleBase" id="RU004445"/>
    </source>
</evidence>
<comment type="cofactor">
    <cofactor evidence="17">
        <name>Mg(2+)</name>
        <dbReference type="ChEBI" id="CHEBI:18420"/>
    </cofactor>
    <cofactor evidence="17">
        <name>Mn(2+)</name>
        <dbReference type="ChEBI" id="CHEBI:29035"/>
    </cofactor>
    <text evidence="17">Binds 1 Mg(2+) or Mn(2+) ion per subunit.</text>
</comment>
<dbReference type="Gene3D" id="3.40.718.10">
    <property type="entry name" value="Isopropylmalate Dehydrogenase"/>
    <property type="match status" value="1"/>
</dbReference>
<evidence type="ECO:0000256" key="16">
    <source>
        <dbReference type="RuleBase" id="RU004443"/>
    </source>
</evidence>
<dbReference type="RefSeq" id="WP_167953642.1">
    <property type="nucleotide sequence ID" value="NZ_JAATJE010000001.1"/>
</dbReference>
<comment type="pathway">
    <text evidence="3 17">Amino-acid biosynthesis; L-leucine biosynthesis; L-leucine from 3-methyl-2-oxobutanoate: step 3/4.</text>
</comment>
<evidence type="ECO:0000313" key="19">
    <source>
        <dbReference type="EMBL" id="NJC33683.1"/>
    </source>
</evidence>
<evidence type="ECO:0000256" key="6">
    <source>
        <dbReference type="ARBA" id="ARBA00013101"/>
    </source>
</evidence>
<dbReference type="PANTHER" id="PTHR42979:SF1">
    <property type="entry name" value="3-ISOPROPYLMALATE DEHYDROGENASE"/>
    <property type="match status" value="1"/>
</dbReference>
<dbReference type="InterPro" id="IPR024084">
    <property type="entry name" value="IsoPropMal-DH-like_dom"/>
</dbReference>
<dbReference type="SUPFAM" id="SSF53659">
    <property type="entry name" value="Isocitrate/Isopropylmalate dehydrogenase-like"/>
    <property type="match status" value="1"/>
</dbReference>
<proteinExistence type="inferred from homology"/>
<organism evidence="19 20">
    <name type="scientific">Sphingomonas jejuensis</name>
    <dbReference type="NCBI Taxonomy" id="904715"/>
    <lineage>
        <taxon>Bacteria</taxon>
        <taxon>Pseudomonadati</taxon>
        <taxon>Pseudomonadota</taxon>
        <taxon>Alphaproteobacteria</taxon>
        <taxon>Sphingomonadales</taxon>
        <taxon>Sphingomonadaceae</taxon>
        <taxon>Sphingomonas</taxon>
    </lineage>
</organism>
<evidence type="ECO:0000256" key="7">
    <source>
        <dbReference type="ARBA" id="ARBA00019276"/>
    </source>
</evidence>
<keyword evidence="13 17" id="KW-0520">NAD</keyword>
<dbReference type="PROSITE" id="PS00470">
    <property type="entry name" value="IDH_IMDH"/>
    <property type="match status" value="1"/>
</dbReference>
<keyword evidence="11" id="KW-0460">Magnesium</keyword>
<gene>
    <name evidence="19" type="ORF">GGR88_001157</name>
</gene>
<accession>A0ABX0XKJ0</accession>
<keyword evidence="10 17" id="KW-0479">Metal-binding</keyword>
<dbReference type="PANTHER" id="PTHR42979">
    <property type="entry name" value="3-ISOPROPYLMALATE DEHYDROGENASE"/>
    <property type="match status" value="1"/>
</dbReference>
<evidence type="ECO:0000313" key="20">
    <source>
        <dbReference type="Proteomes" id="UP000734218"/>
    </source>
</evidence>
<evidence type="ECO:0000256" key="14">
    <source>
        <dbReference type="ARBA" id="ARBA00023304"/>
    </source>
</evidence>
<comment type="caution">
    <text evidence="19">The sequence shown here is derived from an EMBL/GenBank/DDBJ whole genome shotgun (WGS) entry which is preliminary data.</text>
</comment>
<evidence type="ECO:0000256" key="5">
    <source>
        <dbReference type="ARBA" id="ARBA00011738"/>
    </source>
</evidence>
<reference evidence="19 20" key="1">
    <citation type="submission" date="2020-03" db="EMBL/GenBank/DDBJ databases">
        <title>Genomic Encyclopedia of Type Strains, Phase IV (KMG-IV): sequencing the most valuable type-strain genomes for metagenomic binning, comparative biology and taxonomic classification.</title>
        <authorList>
            <person name="Goeker M."/>
        </authorList>
    </citation>
    <scope>NUCLEOTIDE SEQUENCE [LARGE SCALE GENOMIC DNA]</scope>
    <source>
        <strain evidence="19 20">DSM 27651</strain>
    </source>
</reference>